<dbReference type="OrthoDB" id="7906652at2"/>
<dbReference type="EMBL" id="FNIT01000005">
    <property type="protein sequence ID" value="SDO27818.1"/>
    <property type="molecule type" value="Genomic_DNA"/>
</dbReference>
<evidence type="ECO:0008006" key="3">
    <source>
        <dbReference type="Google" id="ProtNLM"/>
    </source>
</evidence>
<dbReference type="InterPro" id="IPR010710">
    <property type="entry name" value="DUF1289"/>
</dbReference>
<protein>
    <recommendedName>
        <fullName evidence="3">DUF1289 domain-containing protein</fullName>
    </recommendedName>
</protein>
<dbReference type="RefSeq" id="WP_090673404.1">
    <property type="nucleotide sequence ID" value="NZ_FNIT01000005.1"/>
</dbReference>
<proteinExistence type="predicted"/>
<evidence type="ECO:0000313" key="2">
    <source>
        <dbReference type="Proteomes" id="UP000198793"/>
    </source>
</evidence>
<accession>A0A1H0I8U1</accession>
<keyword evidence="2" id="KW-1185">Reference proteome</keyword>
<sequence>MVKTWAKAPSPCIDVCKFRDAGRCIGCSMTKEEKKRFKRLDGKAEKRAFFLVLIERLEERGRLDYWTRMYRRRCERKERPCVLDKIDAGMGRKEAA</sequence>
<evidence type="ECO:0000313" key="1">
    <source>
        <dbReference type="EMBL" id="SDO27818.1"/>
    </source>
</evidence>
<dbReference type="STRING" id="1166073.SAMN05192530_10520"/>
<reference evidence="1 2" key="1">
    <citation type="submission" date="2016-10" db="EMBL/GenBank/DDBJ databases">
        <authorList>
            <person name="de Groot N.N."/>
        </authorList>
    </citation>
    <scope>NUCLEOTIDE SEQUENCE [LARGE SCALE GENOMIC DNA]</scope>
    <source>
        <strain evidence="2">L7-484,KACC 16230,DSM 25025</strain>
    </source>
</reference>
<organism evidence="1 2">
    <name type="scientific">Aureimonas jatrophae</name>
    <dbReference type="NCBI Taxonomy" id="1166073"/>
    <lineage>
        <taxon>Bacteria</taxon>
        <taxon>Pseudomonadati</taxon>
        <taxon>Pseudomonadota</taxon>
        <taxon>Alphaproteobacteria</taxon>
        <taxon>Hyphomicrobiales</taxon>
        <taxon>Aurantimonadaceae</taxon>
        <taxon>Aureimonas</taxon>
    </lineage>
</organism>
<dbReference type="Proteomes" id="UP000198793">
    <property type="component" value="Unassembled WGS sequence"/>
</dbReference>
<dbReference type="Pfam" id="PF06945">
    <property type="entry name" value="DUF1289"/>
    <property type="match status" value="1"/>
</dbReference>
<gene>
    <name evidence="1" type="ORF">SAMN05192530_10520</name>
</gene>
<name>A0A1H0I8U1_9HYPH</name>
<dbReference type="AlphaFoldDB" id="A0A1H0I8U1"/>